<dbReference type="OrthoDB" id="9806249at2"/>
<dbReference type="InterPro" id="IPR036388">
    <property type="entry name" value="WH-like_DNA-bd_sf"/>
</dbReference>
<dbReference type="InterPro" id="IPR036390">
    <property type="entry name" value="WH_DNA-bd_sf"/>
</dbReference>
<gene>
    <name evidence="4" type="ORF">SAMN05421687_104250</name>
</gene>
<dbReference type="SUPFAM" id="SSF53613">
    <property type="entry name" value="Ribokinase-like"/>
    <property type="match status" value="1"/>
</dbReference>
<dbReference type="PANTHER" id="PTHR42909:SF4">
    <property type="entry name" value="CARBOHYDRATE KINASE, PFKB FAMILY"/>
    <property type="match status" value="1"/>
</dbReference>
<dbReference type="InterPro" id="IPR029056">
    <property type="entry name" value="Ribokinase-like"/>
</dbReference>
<accession>A0A1N7JA13</accession>
<evidence type="ECO:0000256" key="2">
    <source>
        <dbReference type="ARBA" id="ARBA00022777"/>
    </source>
</evidence>
<evidence type="ECO:0000313" key="5">
    <source>
        <dbReference type="Proteomes" id="UP000187608"/>
    </source>
</evidence>
<evidence type="ECO:0000256" key="1">
    <source>
        <dbReference type="ARBA" id="ARBA00022679"/>
    </source>
</evidence>
<dbReference type="Pfam" id="PF13412">
    <property type="entry name" value="HTH_24"/>
    <property type="match status" value="1"/>
</dbReference>
<proteinExistence type="predicted"/>
<dbReference type="Gene3D" id="1.10.10.10">
    <property type="entry name" value="Winged helix-like DNA-binding domain superfamily/Winged helix DNA-binding domain"/>
    <property type="match status" value="1"/>
</dbReference>
<dbReference type="EMBL" id="FTOC01000004">
    <property type="protein sequence ID" value="SIS46178.1"/>
    <property type="molecule type" value="Genomic_DNA"/>
</dbReference>
<keyword evidence="5" id="KW-1185">Reference proteome</keyword>
<feature type="domain" description="HTH cro/C1-type" evidence="3">
    <location>
        <begin position="15"/>
        <end position="43"/>
    </location>
</feature>
<keyword evidence="2 4" id="KW-0418">Kinase</keyword>
<dbReference type="Pfam" id="PF00294">
    <property type="entry name" value="PfkB"/>
    <property type="match status" value="1"/>
</dbReference>
<dbReference type="PANTHER" id="PTHR42909">
    <property type="entry name" value="ZGC:136858"/>
    <property type="match status" value="1"/>
</dbReference>
<organism evidence="4 5">
    <name type="scientific">Salimicrobium flavidum</name>
    <dbReference type="NCBI Taxonomy" id="570947"/>
    <lineage>
        <taxon>Bacteria</taxon>
        <taxon>Bacillati</taxon>
        <taxon>Bacillota</taxon>
        <taxon>Bacilli</taxon>
        <taxon>Bacillales</taxon>
        <taxon>Bacillaceae</taxon>
        <taxon>Salimicrobium</taxon>
    </lineage>
</organism>
<dbReference type="GO" id="GO:0005737">
    <property type="term" value="C:cytoplasm"/>
    <property type="evidence" value="ECO:0007669"/>
    <property type="project" value="TreeGrafter"/>
</dbReference>
<dbReference type="PROSITE" id="PS50943">
    <property type="entry name" value="HTH_CROC1"/>
    <property type="match status" value="1"/>
</dbReference>
<dbReference type="InterPro" id="IPR011611">
    <property type="entry name" value="PfkB_dom"/>
</dbReference>
<keyword evidence="1" id="KW-0808">Transferase</keyword>
<dbReference type="Proteomes" id="UP000187608">
    <property type="component" value="Unassembled WGS sequence"/>
</dbReference>
<sequence>MVAERTLVVKDQRILELIRENPFITQQELSEKLGLSRSAVAGYISTLTKRGEIVGRAYVLKEESKITCIGGANIDRKTRTLSPVQYGTSNPASSVQGCGGVARNVAENLGRLSSDVSLITLTGDEQDGAWLLKETKEHGVDVTQSITVNNEKTGTYTSILDESGELVLAVADMNIYEHFSPELLEARWSHIASSEVIFADTNLPEVTLSYLIERVEKEERSLWVHTVSTPKTKRLPQNLSGIEVLFVTREEAAELTETEIHSMEECRKAAELLSGRGVSNVIIHLETEGVFVRQNSGEEAFVEPSVETWVDGTGVKEAFIGGMLFGRTHEKSFHDSVRVGMAASNQTWQTEETVADLTTEQLNENIRN</sequence>
<dbReference type="GO" id="GO:0016301">
    <property type="term" value="F:kinase activity"/>
    <property type="evidence" value="ECO:0007669"/>
    <property type="project" value="UniProtKB-KW"/>
</dbReference>
<dbReference type="GO" id="GO:0004730">
    <property type="term" value="F:pseudouridylate synthase activity"/>
    <property type="evidence" value="ECO:0007669"/>
    <property type="project" value="TreeGrafter"/>
</dbReference>
<dbReference type="CDD" id="cd01941">
    <property type="entry name" value="YeiC_kinase_like"/>
    <property type="match status" value="1"/>
</dbReference>
<name>A0A1N7JA13_9BACI</name>
<dbReference type="AlphaFoldDB" id="A0A1N7JA13"/>
<protein>
    <submittedName>
        <fullName evidence="4">Pseudouridine kinase</fullName>
    </submittedName>
</protein>
<dbReference type="Gene3D" id="3.40.1190.20">
    <property type="match status" value="1"/>
</dbReference>
<evidence type="ECO:0000259" key="3">
    <source>
        <dbReference type="PROSITE" id="PS50943"/>
    </source>
</evidence>
<dbReference type="PROSITE" id="PS00583">
    <property type="entry name" value="PFKB_KINASES_1"/>
    <property type="match status" value="1"/>
</dbReference>
<dbReference type="GO" id="GO:0016798">
    <property type="term" value="F:hydrolase activity, acting on glycosyl bonds"/>
    <property type="evidence" value="ECO:0007669"/>
    <property type="project" value="TreeGrafter"/>
</dbReference>
<reference evidence="5" key="1">
    <citation type="submission" date="2017-01" db="EMBL/GenBank/DDBJ databases">
        <authorList>
            <person name="Varghese N."/>
            <person name="Submissions S."/>
        </authorList>
    </citation>
    <scope>NUCLEOTIDE SEQUENCE [LARGE SCALE GENOMIC DNA]</scope>
    <source>
        <strain evidence="5">DSM 23127</strain>
    </source>
</reference>
<dbReference type="RefSeq" id="WP_076558486.1">
    <property type="nucleotide sequence ID" value="NZ_FTOC01000004.1"/>
</dbReference>
<dbReference type="STRING" id="570947.SAMN05421687_104250"/>
<dbReference type="InterPro" id="IPR001387">
    <property type="entry name" value="Cro/C1-type_HTH"/>
</dbReference>
<evidence type="ECO:0000313" key="4">
    <source>
        <dbReference type="EMBL" id="SIS46178.1"/>
    </source>
</evidence>
<dbReference type="InterPro" id="IPR002173">
    <property type="entry name" value="Carboh/pur_kinase_PfkB_CS"/>
</dbReference>
<dbReference type="SUPFAM" id="SSF46785">
    <property type="entry name" value="Winged helix' DNA-binding domain"/>
    <property type="match status" value="1"/>
</dbReference>